<evidence type="ECO:0000256" key="3">
    <source>
        <dbReference type="ARBA" id="ARBA00023295"/>
    </source>
</evidence>
<comment type="subcellular location">
    <subcellularLocation>
        <location evidence="4">Secreted</location>
        <location evidence="4">Cell wall</location>
    </subcellularLocation>
    <subcellularLocation>
        <location evidence="4">Secreted</location>
        <location evidence="4">Extracellular space</location>
        <location evidence="4">Apoplast</location>
    </subcellularLocation>
</comment>
<comment type="PTM">
    <text evidence="4">Contains at least one intrachain disulfide bond essential for its enzymatic activity.</text>
</comment>
<keyword evidence="7" id="KW-1185">Reference proteome</keyword>
<keyword evidence="4" id="KW-0134">Cell wall</keyword>
<dbReference type="InterPro" id="IPR000757">
    <property type="entry name" value="Beta-glucanase-like"/>
</dbReference>
<evidence type="ECO:0000313" key="6">
    <source>
        <dbReference type="EMBL" id="CAA2631393.1"/>
    </source>
</evidence>
<dbReference type="Pfam" id="PF06955">
    <property type="entry name" value="XET_C"/>
    <property type="match status" value="1"/>
</dbReference>
<keyword evidence="1 4" id="KW-0808">Transferase</keyword>
<keyword evidence="4" id="KW-0052">Apoplast</keyword>
<dbReference type="AlphaFoldDB" id="A0A7I8JKD0"/>
<dbReference type="PROSITE" id="PS51762">
    <property type="entry name" value="GH16_2"/>
    <property type="match status" value="1"/>
</dbReference>
<dbReference type="InterPro" id="IPR010713">
    <property type="entry name" value="XET_C"/>
</dbReference>
<dbReference type="GO" id="GO:0004553">
    <property type="term" value="F:hydrolase activity, hydrolyzing O-glycosyl compounds"/>
    <property type="evidence" value="ECO:0007669"/>
    <property type="project" value="InterPro"/>
</dbReference>
<reference evidence="6 7" key="1">
    <citation type="submission" date="2019-12" db="EMBL/GenBank/DDBJ databases">
        <authorList>
            <person name="Scholz U."/>
            <person name="Mascher M."/>
            <person name="Fiebig A."/>
        </authorList>
    </citation>
    <scope>NUCLEOTIDE SEQUENCE</scope>
</reference>
<proteinExistence type="inferred from homology"/>
<sequence length="214" mass="23962">MLVNISLTRSSGSRLIGFKSRADYYYGFFSAGIKLPVNYSAGVVVAFYWVLQTNLYGNGSVGTGREERFHFWFDPAATFHEYSIIWNHRHIRRHGRASRGPMSLYATIWDGSAWATRGGTRPVDYAYAPFVASFAALEMEGCARRALAAFRCSASGSALSMGGTLELSPPQRAAMERARGRFMFYSYCRDGARYSVMPPECGEGKRRLSSRHNK</sequence>
<evidence type="ECO:0000313" key="7">
    <source>
        <dbReference type="Proteomes" id="UP001189122"/>
    </source>
</evidence>
<dbReference type="PANTHER" id="PTHR31062">
    <property type="entry name" value="XYLOGLUCAN ENDOTRANSGLUCOSYLASE/HYDROLASE PROTEIN 8-RELATED"/>
    <property type="match status" value="1"/>
</dbReference>
<keyword evidence="4" id="KW-0964">Secreted</keyword>
<dbReference type="InterPro" id="IPR013320">
    <property type="entry name" value="ConA-like_dom_sf"/>
</dbReference>
<organism evidence="6">
    <name type="scientific">Spirodela intermedia</name>
    <name type="common">Intermediate duckweed</name>
    <dbReference type="NCBI Taxonomy" id="51605"/>
    <lineage>
        <taxon>Eukaryota</taxon>
        <taxon>Viridiplantae</taxon>
        <taxon>Streptophyta</taxon>
        <taxon>Embryophyta</taxon>
        <taxon>Tracheophyta</taxon>
        <taxon>Spermatophyta</taxon>
        <taxon>Magnoliopsida</taxon>
        <taxon>Liliopsida</taxon>
        <taxon>Araceae</taxon>
        <taxon>Lemnoideae</taxon>
        <taxon>Spirodela</taxon>
    </lineage>
</organism>
<comment type="function">
    <text evidence="4">Catalyzes xyloglucan endohydrolysis (XEH) and/or endotransglycosylation (XET). Cleaves and religates xyloglucan polymers, an essential constituent of the primary cell wall, and thereby participates in cell wall construction of growing tissues.</text>
</comment>
<feature type="domain" description="GH16" evidence="5">
    <location>
        <begin position="1"/>
        <end position="134"/>
    </location>
</feature>
<keyword evidence="2 4" id="KW-0378">Hydrolase</keyword>
<dbReference type="GO" id="GO:0044042">
    <property type="term" value="P:glucan metabolic process"/>
    <property type="evidence" value="ECO:0007669"/>
    <property type="project" value="InterPro"/>
</dbReference>
<gene>
    <name evidence="6" type="ORF">SI7747_14017041</name>
</gene>
<dbReference type="GO" id="GO:0048046">
    <property type="term" value="C:apoplast"/>
    <property type="evidence" value="ECO:0007669"/>
    <property type="project" value="UniProtKB-SubCell"/>
</dbReference>
<keyword evidence="4" id="KW-0961">Cell wall biogenesis/degradation</keyword>
<protein>
    <recommendedName>
        <fullName evidence="4">Xyloglucan endotransglucosylase/hydrolase</fullName>
        <ecNumber evidence="4">2.4.1.207</ecNumber>
    </recommendedName>
</protein>
<comment type="similarity">
    <text evidence="4">Belongs to the glycosyl hydrolase 16 family.</text>
</comment>
<dbReference type="Pfam" id="PF00722">
    <property type="entry name" value="Glyco_hydro_16"/>
    <property type="match status" value="2"/>
</dbReference>
<dbReference type="GO" id="GO:0071555">
    <property type="term" value="P:cell wall organization"/>
    <property type="evidence" value="ECO:0007669"/>
    <property type="project" value="UniProtKB-KW"/>
</dbReference>
<evidence type="ECO:0000256" key="4">
    <source>
        <dbReference type="RuleBase" id="RU361120"/>
    </source>
</evidence>
<dbReference type="GO" id="GO:0016762">
    <property type="term" value="F:xyloglucan:xyloglucosyl transferase activity"/>
    <property type="evidence" value="ECO:0007669"/>
    <property type="project" value="UniProtKB-EC"/>
</dbReference>
<keyword evidence="3 4" id="KW-0326">Glycosidase</keyword>
<accession>A0A7I8JKD0</accession>
<name>A0A7I8JKD0_SPIIN</name>
<evidence type="ECO:0000256" key="2">
    <source>
        <dbReference type="ARBA" id="ARBA00022801"/>
    </source>
</evidence>
<evidence type="ECO:0000256" key="1">
    <source>
        <dbReference type="ARBA" id="ARBA00022679"/>
    </source>
</evidence>
<dbReference type="Proteomes" id="UP001189122">
    <property type="component" value="Unassembled WGS sequence"/>
</dbReference>
<evidence type="ECO:0000259" key="5">
    <source>
        <dbReference type="PROSITE" id="PS51762"/>
    </source>
</evidence>
<dbReference type="InterPro" id="IPR044791">
    <property type="entry name" value="Beta-glucanase/XTH"/>
</dbReference>
<dbReference type="EC" id="2.4.1.207" evidence="4"/>
<dbReference type="Gene3D" id="2.60.120.200">
    <property type="match status" value="2"/>
</dbReference>
<dbReference type="EMBL" id="CACRZD030000014">
    <property type="protein sequence ID" value="CAA6670636.1"/>
    <property type="molecule type" value="Genomic_DNA"/>
</dbReference>
<dbReference type="SUPFAM" id="SSF49899">
    <property type="entry name" value="Concanavalin A-like lectins/glucanases"/>
    <property type="match status" value="1"/>
</dbReference>
<dbReference type="EMBL" id="LR743601">
    <property type="protein sequence ID" value="CAA2631393.1"/>
    <property type="molecule type" value="Genomic_DNA"/>
</dbReference>